<comment type="caution">
    <text evidence="6">The sequence shown here is derived from an EMBL/GenBank/DDBJ whole genome shotgun (WGS) entry which is preliminary data.</text>
</comment>
<dbReference type="PANTHER" id="PTHR13501">
    <property type="entry name" value="CHLOROPLAST 50S RIBOSOMAL PROTEIN L22-RELATED"/>
    <property type="match status" value="1"/>
</dbReference>
<dbReference type="GO" id="GO:0006412">
    <property type="term" value="P:translation"/>
    <property type="evidence" value="ECO:0007669"/>
    <property type="project" value="InterPro"/>
</dbReference>
<evidence type="ECO:0000256" key="1">
    <source>
        <dbReference type="ARBA" id="ARBA00009451"/>
    </source>
</evidence>
<feature type="compositionally biased region" description="Low complexity" evidence="5">
    <location>
        <begin position="103"/>
        <end position="120"/>
    </location>
</feature>
<evidence type="ECO:0000256" key="5">
    <source>
        <dbReference type="SAM" id="MobiDB-lite"/>
    </source>
</evidence>
<keyword evidence="7" id="KW-1185">Reference proteome</keyword>
<dbReference type="PANTHER" id="PTHR13501:SF10">
    <property type="entry name" value="LARGE RIBOSOMAL SUBUNIT PROTEIN UL22M"/>
    <property type="match status" value="1"/>
</dbReference>
<dbReference type="AlphaFoldDB" id="A0AAE8SZP6"/>
<dbReference type="InterPro" id="IPR001063">
    <property type="entry name" value="Ribosomal_uL22"/>
</dbReference>
<feature type="region of interest" description="Disordered" evidence="5">
    <location>
        <begin position="271"/>
        <end position="291"/>
    </location>
</feature>
<gene>
    <name evidence="6" type="ORF">DNG_09819</name>
</gene>
<sequence>MSLHQPSRRLIALATTNVSRNAHAHLSRAASLPRASLPSTTRSKWSMSRLNPFRNSQQQDPTSAALDDPTLRKRMMGEAATPKLSTSIFADEVAAAEQPTEEGAAVQGPPGAGAPSLSPANLSATQDPDPRSRLRWERKMVVRMVRRNGAESRQDIIRRTEREMRYKTPYLPTSMKKLVHLAHQIAGKTVEDALVQMQYSKKKMAREVRHFLEIARDRAVVENGMGLGKVNGEAPLEKPRKIKDSEGKWLTIDDPSRIYIAQAWVGKGPSRGSRLVHMGRGRKSTHKKPSTSISFVLKEERTRIRIYDELRAKEARHGPWVHLPNRPISAQRQYYTW</sequence>
<dbReference type="InterPro" id="IPR047867">
    <property type="entry name" value="Ribosomal_uL22_bac/org-type"/>
</dbReference>
<accession>A0AAE8SZP6</accession>
<dbReference type="FunFam" id="3.90.470.10:FF:000017">
    <property type="entry name" value="54S ribosomal protein L22, mitochondrial"/>
    <property type="match status" value="1"/>
</dbReference>
<evidence type="ECO:0000313" key="6">
    <source>
        <dbReference type="EMBL" id="SPO07125.1"/>
    </source>
</evidence>
<evidence type="ECO:0000256" key="4">
    <source>
        <dbReference type="RuleBase" id="RU004005"/>
    </source>
</evidence>
<evidence type="ECO:0000313" key="7">
    <source>
        <dbReference type="Proteomes" id="UP001187682"/>
    </source>
</evidence>
<dbReference type="Proteomes" id="UP001187682">
    <property type="component" value="Unassembled WGS sequence"/>
</dbReference>
<name>A0AAE8SZP6_9PEZI</name>
<keyword evidence="2 4" id="KW-0689">Ribosomal protein</keyword>
<feature type="compositionally biased region" description="Basic residues" evidence="5">
    <location>
        <begin position="277"/>
        <end position="289"/>
    </location>
</feature>
<proteinExistence type="inferred from homology"/>
<comment type="similarity">
    <text evidence="1 4">Belongs to the universal ribosomal protein uL22 family.</text>
</comment>
<dbReference type="Pfam" id="PF00237">
    <property type="entry name" value="Ribosomal_L22"/>
    <property type="match status" value="1"/>
</dbReference>
<feature type="region of interest" description="Disordered" evidence="5">
    <location>
        <begin position="26"/>
        <end position="45"/>
    </location>
</feature>
<dbReference type="GO" id="GO:0003735">
    <property type="term" value="F:structural constituent of ribosome"/>
    <property type="evidence" value="ECO:0007669"/>
    <property type="project" value="InterPro"/>
</dbReference>
<dbReference type="Gene3D" id="3.90.470.10">
    <property type="entry name" value="Ribosomal protein L22/L17"/>
    <property type="match status" value="1"/>
</dbReference>
<dbReference type="SUPFAM" id="SSF54843">
    <property type="entry name" value="Ribosomal protein L22"/>
    <property type="match status" value="1"/>
</dbReference>
<keyword evidence="3 4" id="KW-0687">Ribonucleoprotein</keyword>
<dbReference type="InterPro" id="IPR036394">
    <property type="entry name" value="Ribosomal_uL22_sf"/>
</dbReference>
<evidence type="ECO:0000256" key="2">
    <source>
        <dbReference type="ARBA" id="ARBA00022980"/>
    </source>
</evidence>
<feature type="region of interest" description="Disordered" evidence="5">
    <location>
        <begin position="94"/>
        <end position="133"/>
    </location>
</feature>
<dbReference type="EMBL" id="ONZQ02000018">
    <property type="protein sequence ID" value="SPO07125.1"/>
    <property type="molecule type" value="Genomic_DNA"/>
</dbReference>
<reference evidence="6" key="1">
    <citation type="submission" date="2018-03" db="EMBL/GenBank/DDBJ databases">
        <authorList>
            <person name="Guldener U."/>
        </authorList>
    </citation>
    <scope>NUCLEOTIDE SEQUENCE</scope>
</reference>
<organism evidence="6 7">
    <name type="scientific">Cephalotrichum gorgonifer</name>
    <dbReference type="NCBI Taxonomy" id="2041049"/>
    <lineage>
        <taxon>Eukaryota</taxon>
        <taxon>Fungi</taxon>
        <taxon>Dikarya</taxon>
        <taxon>Ascomycota</taxon>
        <taxon>Pezizomycotina</taxon>
        <taxon>Sordariomycetes</taxon>
        <taxon>Hypocreomycetidae</taxon>
        <taxon>Microascales</taxon>
        <taxon>Microascaceae</taxon>
        <taxon>Cephalotrichum</taxon>
    </lineage>
</organism>
<evidence type="ECO:0000256" key="3">
    <source>
        <dbReference type="ARBA" id="ARBA00023274"/>
    </source>
</evidence>
<protein>
    <submittedName>
        <fullName evidence="6">Related to MRPL22 Mitochondrial ribosomal protein, large subunit</fullName>
    </submittedName>
</protein>
<dbReference type="GO" id="GO:0015934">
    <property type="term" value="C:large ribosomal subunit"/>
    <property type="evidence" value="ECO:0007669"/>
    <property type="project" value="InterPro"/>
</dbReference>